<accession>A0AA39NMY9</accession>
<keyword evidence="2" id="KW-1185">Reference proteome</keyword>
<dbReference type="Proteomes" id="UP001175227">
    <property type="component" value="Unassembled WGS sequence"/>
</dbReference>
<organism evidence="1 2">
    <name type="scientific">Armillaria novae-zelandiae</name>
    <dbReference type="NCBI Taxonomy" id="153914"/>
    <lineage>
        <taxon>Eukaryota</taxon>
        <taxon>Fungi</taxon>
        <taxon>Dikarya</taxon>
        <taxon>Basidiomycota</taxon>
        <taxon>Agaricomycotina</taxon>
        <taxon>Agaricomycetes</taxon>
        <taxon>Agaricomycetidae</taxon>
        <taxon>Agaricales</taxon>
        <taxon>Marasmiineae</taxon>
        <taxon>Physalacriaceae</taxon>
        <taxon>Armillaria</taxon>
    </lineage>
</organism>
<reference evidence="1" key="1">
    <citation type="submission" date="2023-06" db="EMBL/GenBank/DDBJ databases">
        <authorList>
            <consortium name="Lawrence Berkeley National Laboratory"/>
            <person name="Ahrendt S."/>
            <person name="Sahu N."/>
            <person name="Indic B."/>
            <person name="Wong-Bajracharya J."/>
            <person name="Merenyi Z."/>
            <person name="Ke H.-M."/>
            <person name="Monk M."/>
            <person name="Kocsube S."/>
            <person name="Drula E."/>
            <person name="Lipzen A."/>
            <person name="Balint B."/>
            <person name="Henrissat B."/>
            <person name="Andreopoulos B."/>
            <person name="Martin F.M."/>
            <person name="Harder C.B."/>
            <person name="Rigling D."/>
            <person name="Ford K.L."/>
            <person name="Foster G.D."/>
            <person name="Pangilinan J."/>
            <person name="Papanicolaou A."/>
            <person name="Barry K."/>
            <person name="LaButti K."/>
            <person name="Viragh M."/>
            <person name="Koriabine M."/>
            <person name="Yan M."/>
            <person name="Riley R."/>
            <person name="Champramary S."/>
            <person name="Plett K.L."/>
            <person name="Tsai I.J."/>
            <person name="Slot J."/>
            <person name="Sipos G."/>
            <person name="Plett J."/>
            <person name="Nagy L.G."/>
            <person name="Grigoriev I.V."/>
        </authorList>
    </citation>
    <scope>NUCLEOTIDE SEQUENCE</scope>
    <source>
        <strain evidence="1">ICMP 16352</strain>
    </source>
</reference>
<evidence type="ECO:0000313" key="2">
    <source>
        <dbReference type="Proteomes" id="UP001175227"/>
    </source>
</evidence>
<sequence length="175" mass="19884">MVKQPFFICLDIPPRTSTCHSQKAYGRLKYSFPIPRADRMLYKIGFGWASMLQVLQGDRSCTSDSTYPISLVGVECIDVVFHASGYLPQYIRIPLICKHRRGMTFYELAYSISVGYRDIFTREAENVSPGRTAPMTHVVMNVNNLRLGSLYTDDPSKTKWWAEIVLIDAAANFIS</sequence>
<comment type="caution">
    <text evidence="1">The sequence shown here is derived from an EMBL/GenBank/DDBJ whole genome shotgun (WGS) entry which is preliminary data.</text>
</comment>
<gene>
    <name evidence="1" type="ORF">IW261DRAFT_1518479</name>
</gene>
<evidence type="ECO:0000313" key="1">
    <source>
        <dbReference type="EMBL" id="KAK0468624.1"/>
    </source>
</evidence>
<name>A0AA39NMY9_9AGAR</name>
<dbReference type="AlphaFoldDB" id="A0AA39NMY9"/>
<protein>
    <submittedName>
        <fullName evidence="1">Uncharacterized protein</fullName>
    </submittedName>
</protein>
<dbReference type="EMBL" id="JAUEPR010000070">
    <property type="protein sequence ID" value="KAK0468624.1"/>
    <property type="molecule type" value="Genomic_DNA"/>
</dbReference>
<proteinExistence type="predicted"/>